<dbReference type="EMBL" id="JANPWB010000001">
    <property type="protein sequence ID" value="KAJ1216181.1"/>
    <property type="molecule type" value="Genomic_DNA"/>
</dbReference>
<accession>A0AAV7WU01</accession>
<evidence type="ECO:0000313" key="1">
    <source>
        <dbReference type="EMBL" id="KAJ1216181.1"/>
    </source>
</evidence>
<dbReference type="AlphaFoldDB" id="A0AAV7WU01"/>
<comment type="caution">
    <text evidence="1">The sequence shown here is derived from an EMBL/GenBank/DDBJ whole genome shotgun (WGS) entry which is preliminary data.</text>
</comment>
<proteinExistence type="predicted"/>
<keyword evidence="2" id="KW-1185">Reference proteome</keyword>
<gene>
    <name evidence="1" type="ORF">NDU88_003787</name>
</gene>
<reference evidence="1" key="1">
    <citation type="journal article" date="2022" name="bioRxiv">
        <title>Sequencing and chromosome-scale assembly of the giantPleurodeles waltlgenome.</title>
        <authorList>
            <person name="Brown T."/>
            <person name="Elewa A."/>
            <person name="Iarovenko S."/>
            <person name="Subramanian E."/>
            <person name="Araus A.J."/>
            <person name="Petzold A."/>
            <person name="Susuki M."/>
            <person name="Suzuki K.-i.T."/>
            <person name="Hayashi T."/>
            <person name="Toyoda A."/>
            <person name="Oliveira C."/>
            <person name="Osipova E."/>
            <person name="Leigh N.D."/>
            <person name="Simon A."/>
            <person name="Yun M.H."/>
        </authorList>
    </citation>
    <scope>NUCLEOTIDE SEQUENCE</scope>
    <source>
        <strain evidence="1">20211129_DDA</strain>
        <tissue evidence="1">Liver</tissue>
    </source>
</reference>
<name>A0AAV7WU01_PLEWA</name>
<organism evidence="1 2">
    <name type="scientific">Pleurodeles waltl</name>
    <name type="common">Iberian ribbed newt</name>
    <dbReference type="NCBI Taxonomy" id="8319"/>
    <lineage>
        <taxon>Eukaryota</taxon>
        <taxon>Metazoa</taxon>
        <taxon>Chordata</taxon>
        <taxon>Craniata</taxon>
        <taxon>Vertebrata</taxon>
        <taxon>Euteleostomi</taxon>
        <taxon>Amphibia</taxon>
        <taxon>Batrachia</taxon>
        <taxon>Caudata</taxon>
        <taxon>Salamandroidea</taxon>
        <taxon>Salamandridae</taxon>
        <taxon>Pleurodelinae</taxon>
        <taxon>Pleurodeles</taxon>
    </lineage>
</organism>
<sequence length="184" mass="21169">MASKHPGMPSWQLLFSEALHYQGVSPAEEHPLTPPVVWQTPHRARPSCRRFRRWAVSWQLDVKYVLFEPARMWITKNGESRDFYDQEDLQVFLEGLQNQTQSMDTVTPIHPYMLGPLSSVALSTPAPEIVGWTTADSHPRRRDLERLTKSHDDRGQVLQAVAIHTQITDRDKSHSRLKPTLTPI</sequence>
<evidence type="ECO:0000313" key="2">
    <source>
        <dbReference type="Proteomes" id="UP001066276"/>
    </source>
</evidence>
<protein>
    <submittedName>
        <fullName evidence="1">Uncharacterized protein</fullName>
    </submittedName>
</protein>
<dbReference type="Proteomes" id="UP001066276">
    <property type="component" value="Chromosome 1_1"/>
</dbReference>